<evidence type="ECO:0000256" key="3">
    <source>
        <dbReference type="ARBA" id="ARBA00012313"/>
    </source>
</evidence>
<evidence type="ECO:0000256" key="10">
    <source>
        <dbReference type="PIRSR" id="PIRSR600823-2"/>
    </source>
</evidence>
<comment type="cofactor">
    <cofactor evidence="11">
        <name>heme b</name>
        <dbReference type="ChEBI" id="CHEBI:60344"/>
    </cofactor>
    <text evidence="11">Binds 1 heme b (iron(II)-protoporphyrin IX) group per subunit.</text>
</comment>
<dbReference type="EMBL" id="CM017703">
    <property type="protein sequence ID" value="TYG76066.1"/>
    <property type="molecule type" value="Genomic_DNA"/>
</dbReference>
<dbReference type="GO" id="GO:0140825">
    <property type="term" value="F:lactoperoxidase activity"/>
    <property type="evidence" value="ECO:0007669"/>
    <property type="project" value="UniProtKB-EC"/>
</dbReference>
<dbReference type="PROSITE" id="PS00436">
    <property type="entry name" value="PEROXIDASE_2"/>
    <property type="match status" value="1"/>
</dbReference>
<evidence type="ECO:0000256" key="7">
    <source>
        <dbReference type="ARBA" id="ARBA00023002"/>
    </source>
</evidence>
<evidence type="ECO:0000256" key="1">
    <source>
        <dbReference type="ARBA" id="ARBA00000189"/>
    </source>
</evidence>
<evidence type="ECO:0000256" key="13">
    <source>
        <dbReference type="PIRSR" id="PIRSR600823-5"/>
    </source>
</evidence>
<evidence type="ECO:0000256" key="12">
    <source>
        <dbReference type="PIRSR" id="PIRSR600823-4"/>
    </source>
</evidence>
<accession>A0A5D2D6V4</accession>
<dbReference type="Proteomes" id="UP000323506">
    <property type="component" value="Chromosome D03"/>
</dbReference>
<evidence type="ECO:0000256" key="14">
    <source>
        <dbReference type="RuleBase" id="RU004241"/>
    </source>
</evidence>
<dbReference type="Gene3D" id="1.10.520.10">
    <property type="match status" value="2"/>
</dbReference>
<feature type="binding site" evidence="11">
    <location>
        <position position="74"/>
    </location>
    <ligand>
        <name>Ca(2+)</name>
        <dbReference type="ChEBI" id="CHEBI:29108"/>
        <label>1</label>
    </ligand>
</feature>
<dbReference type="InterPro" id="IPR019794">
    <property type="entry name" value="Peroxidases_AS"/>
</dbReference>
<feature type="binding site" evidence="11">
    <location>
        <position position="78"/>
    </location>
    <ligand>
        <name>Ca(2+)</name>
        <dbReference type="ChEBI" id="CHEBI:29108"/>
        <label>1</label>
    </ligand>
</feature>
<dbReference type="PROSITE" id="PS50873">
    <property type="entry name" value="PEROXIDASE_4"/>
    <property type="match status" value="1"/>
</dbReference>
<sequence length="213" mass="23240">MQKGNTQIALTLASLIISNIVVLVVSQGQLRVGFYYKTCPNAESIIRKVVQKAVADNPRNAAILLRLHFHDCFVQGCDGSILIRNDEDGELKAQGNLGVVGFYVNEPFYDVSTGRRDGRVSKMSLAANLPDVDDSINVLKSKFKEKGLSDKDLVLLSGGAEIHVRFTYIGATACFFMQKRLYNLTPGGGSDPAINPGFLPQLKDKCPFNGDVD</sequence>
<feature type="binding site" evidence="11">
    <location>
        <position position="80"/>
    </location>
    <ligand>
        <name>Ca(2+)</name>
        <dbReference type="ChEBI" id="CHEBI:29108"/>
        <label>1</label>
    </ligand>
</feature>
<feature type="disulfide bond" evidence="13">
    <location>
        <begin position="174"/>
        <end position="206"/>
    </location>
</feature>
<feature type="binding site" evidence="11">
    <location>
        <position position="71"/>
    </location>
    <ligand>
        <name>Ca(2+)</name>
        <dbReference type="ChEBI" id="CHEBI:29108"/>
        <label>1</label>
    </ligand>
</feature>
<dbReference type="PRINTS" id="PR00461">
    <property type="entry name" value="PLPEROXIDASE"/>
</dbReference>
<evidence type="ECO:0000256" key="11">
    <source>
        <dbReference type="PIRSR" id="PIRSR600823-3"/>
    </source>
</evidence>
<dbReference type="InterPro" id="IPR000823">
    <property type="entry name" value="Peroxidase_pln"/>
</dbReference>
<dbReference type="GO" id="GO:0006979">
    <property type="term" value="P:response to oxidative stress"/>
    <property type="evidence" value="ECO:0007669"/>
    <property type="project" value="InterPro"/>
</dbReference>
<evidence type="ECO:0000256" key="8">
    <source>
        <dbReference type="ARBA" id="ARBA00023004"/>
    </source>
</evidence>
<dbReference type="EC" id="1.11.1.7" evidence="3"/>
<comment type="similarity">
    <text evidence="14">Belongs to the peroxidase family.</text>
</comment>
<comment type="function">
    <text evidence="2">Removal of H(2)O(2), oxidation of toxic reductants, biosynthesis and degradation of lignin, suberization, auxin catabolism, response to environmental stresses such as wounding, pathogen attack and oxidative stress. These functions might be dependent on each isozyme/isoform in each plant tissue.</text>
</comment>
<dbReference type="GO" id="GO:0020037">
    <property type="term" value="F:heme binding"/>
    <property type="evidence" value="ECO:0007669"/>
    <property type="project" value="InterPro"/>
</dbReference>
<dbReference type="SUPFAM" id="SSF48113">
    <property type="entry name" value="Heme-dependent peroxidases"/>
    <property type="match status" value="1"/>
</dbReference>
<keyword evidence="13" id="KW-1015">Disulfide bond</keyword>
<feature type="binding site" description="axial binding residue" evidence="11">
    <location>
        <position position="163"/>
    </location>
    <ligand>
        <name>heme b</name>
        <dbReference type="ChEBI" id="CHEBI:60344"/>
    </ligand>
    <ligandPart>
        <name>Fe</name>
        <dbReference type="ChEBI" id="CHEBI:18248"/>
    </ligandPart>
</feature>
<keyword evidence="17" id="KW-1185">Reference proteome</keyword>
<keyword evidence="11" id="KW-0106">Calcium</keyword>
<dbReference type="InterPro" id="IPR002016">
    <property type="entry name" value="Haem_peroxidase"/>
</dbReference>
<comment type="catalytic activity">
    <reaction evidence="1">
        <text>2 a phenolic donor + H2O2 = 2 a phenolic radical donor + 2 H2O</text>
        <dbReference type="Rhea" id="RHEA:56136"/>
        <dbReference type="ChEBI" id="CHEBI:15377"/>
        <dbReference type="ChEBI" id="CHEBI:16240"/>
        <dbReference type="ChEBI" id="CHEBI:139520"/>
        <dbReference type="ChEBI" id="CHEBI:139521"/>
        <dbReference type="EC" id="1.11.1.7"/>
    </reaction>
</comment>
<feature type="domain" description="Plant heme peroxidase family profile" evidence="15">
    <location>
        <begin position="29"/>
        <end position="213"/>
    </location>
</feature>
<organism evidence="16 17">
    <name type="scientific">Gossypium darwinii</name>
    <name type="common">Darwin's cotton</name>
    <name type="synonym">Gossypium barbadense var. darwinii</name>
    <dbReference type="NCBI Taxonomy" id="34276"/>
    <lineage>
        <taxon>Eukaryota</taxon>
        <taxon>Viridiplantae</taxon>
        <taxon>Streptophyta</taxon>
        <taxon>Embryophyta</taxon>
        <taxon>Tracheophyta</taxon>
        <taxon>Spermatophyta</taxon>
        <taxon>Magnoliopsida</taxon>
        <taxon>eudicotyledons</taxon>
        <taxon>Gunneridae</taxon>
        <taxon>Pentapetalae</taxon>
        <taxon>rosids</taxon>
        <taxon>malvids</taxon>
        <taxon>Malvales</taxon>
        <taxon>Malvaceae</taxon>
        <taxon>Malvoideae</taxon>
        <taxon>Gossypium</taxon>
    </lineage>
</organism>
<dbReference type="Gene3D" id="1.10.420.10">
    <property type="entry name" value="Peroxidase, domain 2"/>
    <property type="match status" value="1"/>
</dbReference>
<evidence type="ECO:0000313" key="17">
    <source>
        <dbReference type="Proteomes" id="UP000323506"/>
    </source>
</evidence>
<evidence type="ECO:0000256" key="6">
    <source>
        <dbReference type="ARBA" id="ARBA00022723"/>
    </source>
</evidence>
<feature type="disulfide bond" evidence="13">
    <location>
        <begin position="72"/>
        <end position="77"/>
    </location>
</feature>
<protein>
    <recommendedName>
        <fullName evidence="3">peroxidase</fullName>
        <ecNumber evidence="3">1.11.1.7</ecNumber>
    </recommendedName>
</protein>
<keyword evidence="6 11" id="KW-0479">Metal-binding</keyword>
<keyword evidence="7" id="KW-0560">Oxidoreductase</keyword>
<reference evidence="16 17" key="1">
    <citation type="submission" date="2019-06" db="EMBL/GenBank/DDBJ databases">
        <title>WGS assembly of Gossypium darwinii.</title>
        <authorList>
            <person name="Chen Z.J."/>
            <person name="Sreedasyam A."/>
            <person name="Ando A."/>
            <person name="Song Q."/>
            <person name="De L."/>
            <person name="Hulse-Kemp A."/>
            <person name="Ding M."/>
            <person name="Ye W."/>
            <person name="Kirkbride R."/>
            <person name="Jenkins J."/>
            <person name="Plott C."/>
            <person name="Lovell J."/>
            <person name="Lin Y.-M."/>
            <person name="Vaughn R."/>
            <person name="Liu B."/>
            <person name="Li W."/>
            <person name="Simpson S."/>
            <person name="Scheffler B."/>
            <person name="Saski C."/>
            <person name="Grover C."/>
            <person name="Hu G."/>
            <person name="Conover J."/>
            <person name="Carlson J."/>
            <person name="Shu S."/>
            <person name="Boston L."/>
            <person name="Williams M."/>
            <person name="Peterson D."/>
            <person name="Mcgee K."/>
            <person name="Jones D."/>
            <person name="Wendel J."/>
            <person name="Stelly D."/>
            <person name="Grimwood J."/>
            <person name="Schmutz J."/>
        </authorList>
    </citation>
    <scope>NUCLEOTIDE SEQUENCE [LARGE SCALE GENOMIC DNA]</scope>
    <source>
        <strain evidence="16">1808015.09</strain>
    </source>
</reference>
<dbReference type="AlphaFoldDB" id="A0A5D2D6V4"/>
<dbReference type="Pfam" id="PF00141">
    <property type="entry name" value="peroxidase"/>
    <property type="match status" value="2"/>
</dbReference>
<feature type="binding site" evidence="11">
    <location>
        <position position="90"/>
    </location>
    <ligand>
        <name>Ca(2+)</name>
        <dbReference type="ChEBI" id="CHEBI:29108"/>
        <label>1</label>
    </ligand>
</feature>
<keyword evidence="5" id="KW-0349">Heme</keyword>
<dbReference type="InterPro" id="IPR010255">
    <property type="entry name" value="Haem_peroxidase_sf"/>
</dbReference>
<feature type="site" description="Transition state stabilizer" evidence="12">
    <location>
        <position position="66"/>
    </location>
</feature>
<feature type="non-terminal residue" evidence="16">
    <location>
        <position position="213"/>
    </location>
</feature>
<evidence type="ECO:0000256" key="9">
    <source>
        <dbReference type="PIRSR" id="PIRSR600823-1"/>
    </source>
</evidence>
<feature type="binding site" evidence="11">
    <location>
        <position position="76"/>
    </location>
    <ligand>
        <name>Ca(2+)</name>
        <dbReference type="ChEBI" id="CHEBI:29108"/>
        <label>1</label>
    </ligand>
</feature>
<evidence type="ECO:0000256" key="2">
    <source>
        <dbReference type="ARBA" id="ARBA00002322"/>
    </source>
</evidence>
<dbReference type="GO" id="GO:0046872">
    <property type="term" value="F:metal ion binding"/>
    <property type="evidence" value="ECO:0007669"/>
    <property type="project" value="UniProtKB-KW"/>
</dbReference>
<dbReference type="PRINTS" id="PR00458">
    <property type="entry name" value="PEROXIDASE"/>
</dbReference>
<evidence type="ECO:0000259" key="15">
    <source>
        <dbReference type="PROSITE" id="PS50873"/>
    </source>
</evidence>
<keyword evidence="8 11" id="KW-0408">Iron</keyword>
<comment type="cofactor">
    <cofactor evidence="11">
        <name>Ca(2+)</name>
        <dbReference type="ChEBI" id="CHEBI:29108"/>
    </cofactor>
    <text evidence="11">Binds 2 calcium ions per subunit.</text>
</comment>
<name>A0A5D2D6V4_GOSDA</name>
<feature type="active site" description="Proton acceptor" evidence="9">
    <location>
        <position position="70"/>
    </location>
</feature>
<evidence type="ECO:0000256" key="5">
    <source>
        <dbReference type="ARBA" id="ARBA00022617"/>
    </source>
</evidence>
<keyword evidence="4" id="KW-0575">Peroxidase</keyword>
<dbReference type="PANTHER" id="PTHR31235">
    <property type="entry name" value="PEROXIDASE 25-RELATED"/>
    <property type="match status" value="1"/>
</dbReference>
<evidence type="ECO:0000313" key="16">
    <source>
        <dbReference type="EMBL" id="TYG76066.1"/>
    </source>
</evidence>
<evidence type="ECO:0000256" key="4">
    <source>
        <dbReference type="ARBA" id="ARBA00022559"/>
    </source>
</evidence>
<proteinExistence type="inferred from homology"/>
<gene>
    <name evidence="16" type="ORF">ES288_D03G083400v1</name>
</gene>
<feature type="binding site" evidence="10">
    <location>
        <position position="130"/>
    </location>
    <ligand>
        <name>substrate</name>
    </ligand>
</feature>